<dbReference type="EMBL" id="FTMS01000002">
    <property type="protein sequence ID" value="SIP98138.1"/>
    <property type="molecule type" value="Genomic_DNA"/>
</dbReference>
<evidence type="ECO:0000256" key="3">
    <source>
        <dbReference type="ARBA" id="ARBA00007812"/>
    </source>
</evidence>
<evidence type="ECO:0000256" key="2">
    <source>
        <dbReference type="ARBA" id="ARBA00005025"/>
    </source>
</evidence>
<dbReference type="FunFam" id="3.40.50.1220:FF:000008">
    <property type="entry name" value="Acetolactate synthase"/>
    <property type="match status" value="1"/>
</dbReference>
<dbReference type="Pfam" id="PF02775">
    <property type="entry name" value="TPP_enzyme_C"/>
    <property type="match status" value="1"/>
</dbReference>
<feature type="domain" description="Thiamine pyrophosphate enzyme central" evidence="15">
    <location>
        <begin position="216"/>
        <end position="351"/>
    </location>
</feature>
<dbReference type="Pfam" id="PF00205">
    <property type="entry name" value="TPP_enzyme_M"/>
    <property type="match status" value="1"/>
</dbReference>
<dbReference type="CDD" id="cd02015">
    <property type="entry name" value="TPP_AHAS"/>
    <property type="match status" value="1"/>
</dbReference>
<gene>
    <name evidence="18" type="ORF">SAMN05920897_10279</name>
</gene>
<dbReference type="GO" id="GO:0000287">
    <property type="term" value="F:magnesium ion binding"/>
    <property type="evidence" value="ECO:0007669"/>
    <property type="project" value="UniProtKB-UniRule"/>
</dbReference>
<evidence type="ECO:0000256" key="1">
    <source>
        <dbReference type="ARBA" id="ARBA00004974"/>
    </source>
</evidence>
<dbReference type="GO" id="GO:0005948">
    <property type="term" value="C:acetolactate synthase complex"/>
    <property type="evidence" value="ECO:0007669"/>
    <property type="project" value="TreeGrafter"/>
</dbReference>
<dbReference type="InterPro" id="IPR012000">
    <property type="entry name" value="Thiamin_PyroP_enz_cen_dom"/>
</dbReference>
<dbReference type="InterPro" id="IPR012001">
    <property type="entry name" value="Thiamin_PyroP_enz_TPP-bd_dom"/>
</dbReference>
<evidence type="ECO:0000256" key="9">
    <source>
        <dbReference type="ARBA" id="ARBA00022827"/>
    </source>
</evidence>
<protein>
    <recommendedName>
        <fullName evidence="4 14">Acetolactate synthase</fullName>
        <ecNumber evidence="4 14">2.2.1.6</ecNumber>
    </recommendedName>
</protein>
<dbReference type="SUPFAM" id="SSF52467">
    <property type="entry name" value="DHS-like NAD/FAD-binding domain"/>
    <property type="match status" value="1"/>
</dbReference>
<comment type="pathway">
    <text evidence="1 14">Amino-acid biosynthesis; L-isoleucine biosynthesis; L-isoleucine from 2-oxobutanoate: step 1/4.</text>
</comment>
<dbReference type="UniPathway" id="UPA00049">
    <property type="reaction ID" value="UER00059"/>
</dbReference>
<comment type="cofactor">
    <cofactor evidence="14">
        <name>Mg(2+)</name>
        <dbReference type="ChEBI" id="CHEBI:18420"/>
    </cofactor>
    <text evidence="14">Binds 1 Mg(2+) ion per subunit.</text>
</comment>
<evidence type="ECO:0000313" key="19">
    <source>
        <dbReference type="Proteomes" id="UP000186400"/>
    </source>
</evidence>
<dbReference type="InterPro" id="IPR045229">
    <property type="entry name" value="TPP_enz"/>
</dbReference>
<dbReference type="GO" id="GO:0003984">
    <property type="term" value="F:acetolactate synthase activity"/>
    <property type="evidence" value="ECO:0007669"/>
    <property type="project" value="UniProtKB-EC"/>
</dbReference>
<dbReference type="GO" id="GO:0009097">
    <property type="term" value="P:isoleucine biosynthetic process"/>
    <property type="evidence" value="ECO:0007669"/>
    <property type="project" value="UniProtKB-UniPathway"/>
</dbReference>
<evidence type="ECO:0000259" key="15">
    <source>
        <dbReference type="Pfam" id="PF00205"/>
    </source>
</evidence>
<dbReference type="Gene3D" id="3.40.50.1220">
    <property type="entry name" value="TPP-binding domain"/>
    <property type="match status" value="1"/>
</dbReference>
<evidence type="ECO:0000256" key="8">
    <source>
        <dbReference type="ARBA" id="ARBA00022723"/>
    </source>
</evidence>
<feature type="domain" description="Thiamine pyrophosphate enzyme N-terminal TPP-binding" evidence="17">
    <location>
        <begin position="26"/>
        <end position="139"/>
    </location>
</feature>
<dbReference type="InterPro" id="IPR000399">
    <property type="entry name" value="TPP-bd_CS"/>
</dbReference>
<reference evidence="18 19" key="1">
    <citation type="submission" date="2017-01" db="EMBL/GenBank/DDBJ databases">
        <authorList>
            <person name="Mah S.A."/>
            <person name="Swanson W.J."/>
            <person name="Moy G.W."/>
            <person name="Vacquier V.D."/>
        </authorList>
    </citation>
    <scope>NUCLEOTIDE SEQUENCE [LARGE SCALE GENOMIC DNA]</scope>
    <source>
        <strain evidence="18 19">ASpG1</strain>
    </source>
</reference>
<dbReference type="NCBIfam" id="TIGR00118">
    <property type="entry name" value="acolac_lg"/>
    <property type="match status" value="1"/>
</dbReference>
<evidence type="ECO:0000256" key="13">
    <source>
        <dbReference type="ARBA" id="ARBA00048670"/>
    </source>
</evidence>
<keyword evidence="19" id="KW-1185">Reference proteome</keyword>
<dbReference type="InterPro" id="IPR029061">
    <property type="entry name" value="THDP-binding"/>
</dbReference>
<dbReference type="InterPro" id="IPR012846">
    <property type="entry name" value="Acetolactate_synth_lsu"/>
</dbReference>
<keyword evidence="7 14" id="KW-0808">Transferase</keyword>
<evidence type="ECO:0000256" key="12">
    <source>
        <dbReference type="ARBA" id="ARBA00023304"/>
    </source>
</evidence>
<dbReference type="Gene3D" id="3.40.50.970">
    <property type="match status" value="2"/>
</dbReference>
<keyword evidence="12 14" id="KW-0100">Branched-chain amino acid biosynthesis</keyword>
<keyword evidence="6" id="KW-0285">Flavoprotein</keyword>
<evidence type="ECO:0000256" key="11">
    <source>
        <dbReference type="ARBA" id="ARBA00023052"/>
    </source>
</evidence>
<name>A0A1N6P170_9SPIO</name>
<keyword evidence="8 14" id="KW-0479">Metal-binding</keyword>
<dbReference type="UniPathway" id="UPA00047">
    <property type="reaction ID" value="UER00055"/>
</dbReference>
<proteinExistence type="inferred from homology"/>
<comment type="similarity">
    <text evidence="3 14">Belongs to the TPP enzyme family.</text>
</comment>
<dbReference type="GO" id="GO:0009099">
    <property type="term" value="P:L-valine biosynthetic process"/>
    <property type="evidence" value="ECO:0007669"/>
    <property type="project" value="UniProtKB-UniPathway"/>
</dbReference>
<dbReference type="FunFam" id="3.40.50.970:FF:000007">
    <property type="entry name" value="Acetolactate synthase"/>
    <property type="match status" value="1"/>
</dbReference>
<dbReference type="GO" id="GO:0050660">
    <property type="term" value="F:flavin adenine dinucleotide binding"/>
    <property type="evidence" value="ECO:0007669"/>
    <property type="project" value="InterPro"/>
</dbReference>
<dbReference type="InterPro" id="IPR039368">
    <property type="entry name" value="AHAS_TPP"/>
</dbReference>
<dbReference type="SUPFAM" id="SSF52518">
    <property type="entry name" value="Thiamin diphosphate-binding fold (THDP-binding)"/>
    <property type="match status" value="2"/>
</dbReference>
<keyword evidence="5 14" id="KW-0028">Amino-acid biosynthesis</keyword>
<sequence length="592" mass="64736">MIGRWSDRLLEMIDGENQEEGMNQKNGAQIIVDMIHHHGVEYIFGYPGGAAIPIFDALVDSPVKFVLSRHEQGATHMADGYARATGKPAVVLVTSGPGATNTITGILTAQMDSVPMVVISGQQTTWNLGLDAFQEADVSGISYPVVKHSYLVKDVHDIPRVMKEAFHICQTGRPGPVLIDMPKDISSAIFQDEPEYGGTVNIRGYSLPQEGTPEEIEQAVRMIERSRRPVLLVGHGAIISGAGKELIYLAEKMQIPAVNTLLGKGGFPETHPLSLGMLGMHGTAYANRAVEHCDLIVSVGSRWDDRIVGDPGKFCRDAEKIHIDIDSSEFNKTLQMDLAIEGDAATVVEQIASRVQPGDTADWLAQIELWRREYPLKFKKSGKLRAEHVIDEIYRQTDGQAYVSTDVGQHQMWAAQHYLISHRYQWLSSGGAGTMGFGLPAAIGAQFAHPEARVVAFVGDGGFQMTMPELATAMIHKLPIKIVVINNSYLGMVRQWQELFFDNRLSGVDMEGNPDFVKLAESFGVNGYRIRRGADVKRVIAAALAYNDGPCLIDAEVLKEDNVYPMIPAGAGYSEMLVEAPTKKLAKPVGST</sequence>
<dbReference type="PANTHER" id="PTHR18968">
    <property type="entry name" value="THIAMINE PYROPHOSPHATE ENZYMES"/>
    <property type="match status" value="1"/>
</dbReference>
<dbReference type="FunFam" id="3.40.50.970:FF:000016">
    <property type="entry name" value="Acetolactate synthase"/>
    <property type="match status" value="1"/>
</dbReference>
<keyword evidence="9" id="KW-0274">FAD</keyword>
<organism evidence="18 19">
    <name type="scientific">Alkalispirochaeta americana</name>
    <dbReference type="NCBI Taxonomy" id="159291"/>
    <lineage>
        <taxon>Bacteria</taxon>
        <taxon>Pseudomonadati</taxon>
        <taxon>Spirochaetota</taxon>
        <taxon>Spirochaetia</taxon>
        <taxon>Spirochaetales</taxon>
        <taxon>Spirochaetaceae</taxon>
        <taxon>Alkalispirochaeta</taxon>
    </lineage>
</organism>
<evidence type="ECO:0000259" key="16">
    <source>
        <dbReference type="Pfam" id="PF02775"/>
    </source>
</evidence>
<feature type="domain" description="Thiamine pyrophosphate enzyme TPP-binding" evidence="16">
    <location>
        <begin position="406"/>
        <end position="554"/>
    </location>
</feature>
<dbReference type="PANTHER" id="PTHR18968:SF13">
    <property type="entry name" value="ACETOLACTATE SYNTHASE CATALYTIC SUBUNIT, MITOCHONDRIAL"/>
    <property type="match status" value="1"/>
</dbReference>
<dbReference type="CDD" id="cd07035">
    <property type="entry name" value="TPP_PYR_POX_like"/>
    <property type="match status" value="1"/>
</dbReference>
<dbReference type="STRING" id="159291.SAMN05920897_10279"/>
<evidence type="ECO:0000256" key="7">
    <source>
        <dbReference type="ARBA" id="ARBA00022679"/>
    </source>
</evidence>
<dbReference type="InterPro" id="IPR029035">
    <property type="entry name" value="DHS-like_NAD/FAD-binding_dom"/>
</dbReference>
<dbReference type="GO" id="GO:0030976">
    <property type="term" value="F:thiamine pyrophosphate binding"/>
    <property type="evidence" value="ECO:0007669"/>
    <property type="project" value="UniProtKB-UniRule"/>
</dbReference>
<evidence type="ECO:0000259" key="17">
    <source>
        <dbReference type="Pfam" id="PF02776"/>
    </source>
</evidence>
<comment type="catalytic activity">
    <reaction evidence="13 14">
        <text>2 pyruvate + H(+) = (2S)-2-acetolactate + CO2</text>
        <dbReference type="Rhea" id="RHEA:25249"/>
        <dbReference type="ChEBI" id="CHEBI:15361"/>
        <dbReference type="ChEBI" id="CHEBI:15378"/>
        <dbReference type="ChEBI" id="CHEBI:16526"/>
        <dbReference type="ChEBI" id="CHEBI:58476"/>
        <dbReference type="EC" id="2.2.1.6"/>
    </reaction>
</comment>
<dbReference type="AlphaFoldDB" id="A0A1N6P170"/>
<comment type="pathway">
    <text evidence="2 14">Amino-acid biosynthesis; L-valine biosynthesis; L-valine from pyruvate: step 1/4.</text>
</comment>
<evidence type="ECO:0000256" key="14">
    <source>
        <dbReference type="RuleBase" id="RU003591"/>
    </source>
</evidence>
<keyword evidence="10 14" id="KW-0460">Magnesium</keyword>
<evidence type="ECO:0000256" key="10">
    <source>
        <dbReference type="ARBA" id="ARBA00022842"/>
    </source>
</evidence>
<evidence type="ECO:0000313" key="18">
    <source>
        <dbReference type="EMBL" id="SIP98138.1"/>
    </source>
</evidence>
<dbReference type="InterPro" id="IPR011766">
    <property type="entry name" value="TPP_enzyme_TPP-bd"/>
</dbReference>
<evidence type="ECO:0000256" key="5">
    <source>
        <dbReference type="ARBA" id="ARBA00022605"/>
    </source>
</evidence>
<evidence type="ECO:0000256" key="6">
    <source>
        <dbReference type="ARBA" id="ARBA00022630"/>
    </source>
</evidence>
<comment type="cofactor">
    <cofactor evidence="14">
        <name>thiamine diphosphate</name>
        <dbReference type="ChEBI" id="CHEBI:58937"/>
    </cofactor>
    <text evidence="14">Binds 1 thiamine pyrophosphate per subunit.</text>
</comment>
<keyword evidence="11 14" id="KW-0786">Thiamine pyrophosphate</keyword>
<dbReference type="Proteomes" id="UP000186400">
    <property type="component" value="Unassembled WGS sequence"/>
</dbReference>
<dbReference type="Pfam" id="PF02776">
    <property type="entry name" value="TPP_enzyme_N"/>
    <property type="match status" value="1"/>
</dbReference>
<evidence type="ECO:0000256" key="4">
    <source>
        <dbReference type="ARBA" id="ARBA00013145"/>
    </source>
</evidence>
<dbReference type="PROSITE" id="PS00187">
    <property type="entry name" value="TPP_ENZYMES"/>
    <property type="match status" value="1"/>
</dbReference>
<dbReference type="EC" id="2.2.1.6" evidence="4 14"/>
<accession>A0A1N6P170</accession>